<feature type="signal peptide" evidence="1">
    <location>
        <begin position="1"/>
        <end position="28"/>
    </location>
</feature>
<protein>
    <recommendedName>
        <fullName evidence="4">Lipoprotein</fullName>
    </recommendedName>
</protein>
<sequence length="369" mass="40052">MVDATLPRPRPGRLGALLLALAPALAWSACPPLDTPFGADPAGAALRPQPLALSLEGPRVLLGLHGERVPADTRLIAVPEDGDLAPRIWPDAVDWSVYASRAGEPGATVLQRDAEGRLCRIDRYRLQRGRQIEDGGYRLAYDAEGRLAGYAEYASARDRGGALQQACVRRDAKGRVTAVFQDGCSATPERPVYYVRDDAGALLRTIDQRAGPLGTLVHRLNPDGTTRAVYRSRPDPDRDGALIAYAVPPAQEDRILPVAPGTSPVITTEIPDEPWRLVRVPADTVEGDGLPSWDPKVQTVLLKGLSNARGQVVLDAGQIAPFHQALRETPRRVFLYVHEMTRFLPVTALDAQAWKRCIDPARRDAGACD</sequence>
<feature type="chain" id="PRO_5040952958" description="Lipoprotein" evidence="1">
    <location>
        <begin position="29"/>
        <end position="369"/>
    </location>
</feature>
<evidence type="ECO:0008006" key="4">
    <source>
        <dbReference type="Google" id="ProtNLM"/>
    </source>
</evidence>
<organism evidence="2 3">
    <name type="scientific">Alcaligenes xylosoxydans xylosoxydans</name>
    <name type="common">Achromobacter xylosoxidans</name>
    <dbReference type="NCBI Taxonomy" id="85698"/>
    <lineage>
        <taxon>Bacteria</taxon>
        <taxon>Pseudomonadati</taxon>
        <taxon>Pseudomonadota</taxon>
        <taxon>Betaproteobacteria</taxon>
        <taxon>Burkholderiales</taxon>
        <taxon>Alcaligenaceae</taxon>
        <taxon>Achromobacter</taxon>
    </lineage>
</organism>
<dbReference type="EMBL" id="JAPZVI010000013">
    <property type="protein sequence ID" value="MCZ8403288.1"/>
    <property type="molecule type" value="Genomic_DNA"/>
</dbReference>
<evidence type="ECO:0000256" key="1">
    <source>
        <dbReference type="SAM" id="SignalP"/>
    </source>
</evidence>
<comment type="caution">
    <text evidence="2">The sequence shown here is derived from an EMBL/GenBank/DDBJ whole genome shotgun (WGS) entry which is preliminary data.</text>
</comment>
<reference evidence="2" key="1">
    <citation type="submission" date="2022-12" db="EMBL/GenBank/DDBJ databases">
        <authorList>
            <person name="Voronina O.L."/>
            <person name="Kunda M.S."/>
            <person name="Ryzhova N."/>
            <person name="Aksenova E.I."/>
        </authorList>
    </citation>
    <scope>NUCLEOTIDE SEQUENCE</scope>
    <source>
        <strain evidence="2">SCCH136:Ach223948</strain>
    </source>
</reference>
<keyword evidence="1" id="KW-0732">Signal</keyword>
<evidence type="ECO:0000313" key="3">
    <source>
        <dbReference type="Proteomes" id="UP001141992"/>
    </source>
</evidence>
<dbReference type="Proteomes" id="UP001141992">
    <property type="component" value="Unassembled WGS sequence"/>
</dbReference>
<dbReference type="RefSeq" id="WP_242611989.1">
    <property type="nucleotide sequence ID" value="NZ_CYTI01000003.1"/>
</dbReference>
<gene>
    <name evidence="2" type="ORF">O9570_17675</name>
</gene>
<evidence type="ECO:0000313" key="2">
    <source>
        <dbReference type="EMBL" id="MCZ8403288.1"/>
    </source>
</evidence>
<name>A0A9X3KZS3_ALCXX</name>
<dbReference type="AlphaFoldDB" id="A0A9X3KZS3"/>
<proteinExistence type="predicted"/>
<accession>A0A9X3KZS3</accession>